<proteinExistence type="predicted"/>
<dbReference type="EMBL" id="LCLS01000039">
    <property type="protein sequence ID" value="KKU20487.1"/>
    <property type="molecule type" value="Genomic_DNA"/>
</dbReference>
<organism evidence="1 2">
    <name type="scientific">Candidatus Nomurabacteria bacterium GW2011_GWA1_46_11</name>
    <dbReference type="NCBI Taxonomy" id="1618732"/>
    <lineage>
        <taxon>Bacteria</taxon>
        <taxon>Candidatus Nomuraibacteriota</taxon>
    </lineage>
</organism>
<accession>A0A0G1NJF3</accession>
<comment type="caution">
    <text evidence="1">The sequence shown here is derived from an EMBL/GenBank/DDBJ whole genome shotgun (WGS) entry which is preliminary data.</text>
</comment>
<protein>
    <submittedName>
        <fullName evidence="1">Uncharacterized protein</fullName>
    </submittedName>
</protein>
<reference evidence="1 2" key="1">
    <citation type="journal article" date="2015" name="Nature">
        <title>rRNA introns, odd ribosomes, and small enigmatic genomes across a large radiation of phyla.</title>
        <authorList>
            <person name="Brown C.T."/>
            <person name="Hug L.A."/>
            <person name="Thomas B.C."/>
            <person name="Sharon I."/>
            <person name="Castelle C.J."/>
            <person name="Singh A."/>
            <person name="Wilkins M.J."/>
            <person name="Williams K.H."/>
            <person name="Banfield J.F."/>
        </authorList>
    </citation>
    <scope>NUCLEOTIDE SEQUENCE [LARGE SCALE GENOMIC DNA]</scope>
</reference>
<evidence type="ECO:0000313" key="1">
    <source>
        <dbReference type="EMBL" id="KKU20487.1"/>
    </source>
</evidence>
<dbReference type="AlphaFoldDB" id="A0A0G1NJF3"/>
<evidence type="ECO:0000313" key="2">
    <source>
        <dbReference type="Proteomes" id="UP000034107"/>
    </source>
</evidence>
<dbReference type="Proteomes" id="UP000034107">
    <property type="component" value="Unassembled WGS sequence"/>
</dbReference>
<name>A0A0G1NJF3_9BACT</name>
<gene>
    <name evidence="1" type="ORF">UX31_C0039G0017</name>
</gene>
<sequence>MFSPSSYREVKLASGDKVNQIKNKNQKDWEKACEKLGLYVVPSFGKGSHCAVYKDSVCPPEDNSSCCVVTIPRNIYPEFQRDLVKKVLFYGLVSGKYVEKDVWEALEV</sequence>